<name>A0ABQ6Z6E1_9GAMM</name>
<accession>A0ABQ6Z6E1</accession>
<proteinExistence type="predicted"/>
<organism evidence="2 3">
    <name type="scientific">Pseudoxanthomonas daejeonensis</name>
    <dbReference type="NCBI Taxonomy" id="266062"/>
    <lineage>
        <taxon>Bacteria</taxon>
        <taxon>Pseudomonadati</taxon>
        <taxon>Pseudomonadota</taxon>
        <taxon>Gammaproteobacteria</taxon>
        <taxon>Lysobacterales</taxon>
        <taxon>Lysobacteraceae</taxon>
        <taxon>Pseudoxanthomonas</taxon>
    </lineage>
</organism>
<reference evidence="2 3" key="1">
    <citation type="submission" date="2017-10" db="EMBL/GenBank/DDBJ databases">
        <title>Whole genome sequencing of members of genus Pseudoxanthomonas.</title>
        <authorList>
            <person name="Kumar S."/>
            <person name="Bansal K."/>
            <person name="Kaur A."/>
            <person name="Patil P."/>
            <person name="Sharma S."/>
            <person name="Patil P.B."/>
        </authorList>
    </citation>
    <scope>NUCLEOTIDE SEQUENCE [LARGE SCALE GENOMIC DNA]</scope>
    <source>
        <strain evidence="2 3">DSM 17801</strain>
    </source>
</reference>
<sequence length="187" mass="19891">MRGELDPARTYARATCYCRDCQAFARFLGQAGVLDSRGGTDIVAIAPDGLRITAGSEHLACMSMGPKGLLRWYAACCRTPLANTSRDPKLYYTGVVSCVAVVPAALDAALGPRDRVAVNTGSATAPVKSSPLRLLLCGLHIFGPVIASRLRGRRAGAPFFDGQGRPSREPEVISREQRDALRRGGSS</sequence>
<evidence type="ECO:0000313" key="2">
    <source>
        <dbReference type="EMBL" id="KAF1694117.1"/>
    </source>
</evidence>
<evidence type="ECO:0000313" key="3">
    <source>
        <dbReference type="Proteomes" id="UP000788419"/>
    </source>
</evidence>
<dbReference type="Proteomes" id="UP000788419">
    <property type="component" value="Unassembled WGS sequence"/>
</dbReference>
<protein>
    <submittedName>
        <fullName evidence="2">Uncharacterized protein</fullName>
    </submittedName>
</protein>
<feature type="compositionally biased region" description="Basic and acidic residues" evidence="1">
    <location>
        <begin position="166"/>
        <end position="187"/>
    </location>
</feature>
<dbReference type="InterPro" id="IPR046149">
    <property type="entry name" value="DUF6151"/>
</dbReference>
<comment type="caution">
    <text evidence="2">The sequence shown here is derived from an EMBL/GenBank/DDBJ whole genome shotgun (WGS) entry which is preliminary data.</text>
</comment>
<gene>
    <name evidence="2" type="ORF">CSC65_09930</name>
</gene>
<feature type="region of interest" description="Disordered" evidence="1">
    <location>
        <begin position="157"/>
        <end position="187"/>
    </location>
</feature>
<dbReference type="Pfam" id="PF19648">
    <property type="entry name" value="DUF6151"/>
    <property type="match status" value="1"/>
</dbReference>
<dbReference type="EMBL" id="PDWN01000009">
    <property type="protein sequence ID" value="KAF1694117.1"/>
    <property type="molecule type" value="Genomic_DNA"/>
</dbReference>
<evidence type="ECO:0000256" key="1">
    <source>
        <dbReference type="SAM" id="MobiDB-lite"/>
    </source>
</evidence>
<keyword evidence="3" id="KW-1185">Reference proteome</keyword>